<sequence>MGYYALVIVLMLFQHHCASRVSGNIQVPALFVFGDSLVDDGNNNFLQSIAKADYYPYGVDFYQGSTGRFSNGRTIIDVLCDMFGISYLPPYTSADLNGTRLLSGVNYASAAAGILEESGQFLGERFYLNQQVLNFQSNINDMRTVLGGQSMLDQFLSKSIVVVVIGSNDYVNNYLLPSLYTSSYYYSPQDYANLLLNRLSRQLLALHNMGLSKFLVAGVGPLGCIPSQRATGQGPPGRCVDSVNEIVGFFNRALRALVQQLNSNHPRALFVYGNTYAALGDILNNPSAYGLRVIDRACCGLGRNRGQITCLPLAVPCANRSEYFFWDAYHPTEAVNAILAERALNGSPSDCYPMNLRQLAQLSLL</sequence>
<comment type="caution">
    <text evidence="9">The sequence shown here is derived from an EMBL/GenBank/DDBJ whole genome shotgun (WGS) entry which is preliminary data.</text>
</comment>
<keyword evidence="6" id="KW-0442">Lipid degradation</keyword>
<evidence type="ECO:0000256" key="2">
    <source>
        <dbReference type="ARBA" id="ARBA00008668"/>
    </source>
</evidence>
<feature type="chain" id="PRO_5033055330" evidence="8">
    <location>
        <begin position="19"/>
        <end position="365"/>
    </location>
</feature>
<evidence type="ECO:0000256" key="4">
    <source>
        <dbReference type="ARBA" id="ARBA00022729"/>
    </source>
</evidence>
<protein>
    <submittedName>
        <fullName evidence="9">Uncharacterized protein</fullName>
    </submittedName>
</protein>
<dbReference type="GO" id="GO:0005576">
    <property type="term" value="C:extracellular region"/>
    <property type="evidence" value="ECO:0007669"/>
    <property type="project" value="UniProtKB-SubCell"/>
</dbReference>
<dbReference type="GO" id="GO:0016788">
    <property type="term" value="F:hydrolase activity, acting on ester bonds"/>
    <property type="evidence" value="ECO:0007669"/>
    <property type="project" value="InterPro"/>
</dbReference>
<evidence type="ECO:0000256" key="3">
    <source>
        <dbReference type="ARBA" id="ARBA00022525"/>
    </source>
</evidence>
<dbReference type="CDD" id="cd01837">
    <property type="entry name" value="SGNH_plant_lipase_like"/>
    <property type="match status" value="1"/>
</dbReference>
<evidence type="ECO:0000256" key="7">
    <source>
        <dbReference type="ARBA" id="ARBA00023098"/>
    </source>
</evidence>
<dbReference type="Pfam" id="PF00657">
    <property type="entry name" value="Lipase_GDSL"/>
    <property type="match status" value="1"/>
</dbReference>
<evidence type="ECO:0000313" key="10">
    <source>
        <dbReference type="Proteomes" id="UP000652761"/>
    </source>
</evidence>
<dbReference type="OrthoDB" id="1600564at2759"/>
<evidence type="ECO:0000256" key="1">
    <source>
        <dbReference type="ARBA" id="ARBA00004613"/>
    </source>
</evidence>
<comment type="similarity">
    <text evidence="2">Belongs to the 'GDSL' lipolytic enzyme family.</text>
</comment>
<evidence type="ECO:0000256" key="8">
    <source>
        <dbReference type="SAM" id="SignalP"/>
    </source>
</evidence>
<comment type="subcellular location">
    <subcellularLocation>
        <location evidence="1">Secreted</location>
    </subcellularLocation>
</comment>
<keyword evidence="7" id="KW-0443">Lipid metabolism</keyword>
<accession>A0A843VLX2</accession>
<dbReference type="PANTHER" id="PTHR45650">
    <property type="entry name" value="GDSL-LIKE LIPASE/ACYLHYDROLASE-RELATED"/>
    <property type="match status" value="1"/>
</dbReference>
<gene>
    <name evidence="9" type="ORF">Taro_029646</name>
</gene>
<reference evidence="9" key="1">
    <citation type="submission" date="2017-07" db="EMBL/GenBank/DDBJ databases">
        <title>Taro Niue Genome Assembly and Annotation.</title>
        <authorList>
            <person name="Atibalentja N."/>
            <person name="Keating K."/>
            <person name="Fields C.J."/>
        </authorList>
    </citation>
    <scope>NUCLEOTIDE SEQUENCE</scope>
    <source>
        <strain evidence="9">Niue_2</strain>
        <tissue evidence="9">Leaf</tissue>
    </source>
</reference>
<dbReference type="InterPro" id="IPR001087">
    <property type="entry name" value="GDSL"/>
</dbReference>
<dbReference type="Proteomes" id="UP000652761">
    <property type="component" value="Unassembled WGS sequence"/>
</dbReference>
<feature type="signal peptide" evidence="8">
    <location>
        <begin position="1"/>
        <end position="18"/>
    </location>
</feature>
<keyword evidence="5" id="KW-0378">Hydrolase</keyword>
<dbReference type="InterPro" id="IPR035669">
    <property type="entry name" value="SGNH_plant_lipase-like"/>
</dbReference>
<evidence type="ECO:0000256" key="5">
    <source>
        <dbReference type="ARBA" id="ARBA00022801"/>
    </source>
</evidence>
<dbReference type="Gene3D" id="3.40.50.1110">
    <property type="entry name" value="SGNH hydrolase"/>
    <property type="match status" value="1"/>
</dbReference>
<proteinExistence type="inferred from homology"/>
<dbReference type="AlphaFoldDB" id="A0A843VLX2"/>
<keyword evidence="3" id="KW-0964">Secreted</keyword>
<dbReference type="PANTHER" id="PTHR45650:SF8">
    <property type="entry name" value="GDSL ESTERASE_LIPASE"/>
    <property type="match status" value="1"/>
</dbReference>
<evidence type="ECO:0000313" key="9">
    <source>
        <dbReference type="EMBL" id="MQL96965.1"/>
    </source>
</evidence>
<organism evidence="9 10">
    <name type="scientific">Colocasia esculenta</name>
    <name type="common">Wild taro</name>
    <name type="synonym">Arum esculentum</name>
    <dbReference type="NCBI Taxonomy" id="4460"/>
    <lineage>
        <taxon>Eukaryota</taxon>
        <taxon>Viridiplantae</taxon>
        <taxon>Streptophyta</taxon>
        <taxon>Embryophyta</taxon>
        <taxon>Tracheophyta</taxon>
        <taxon>Spermatophyta</taxon>
        <taxon>Magnoliopsida</taxon>
        <taxon>Liliopsida</taxon>
        <taxon>Araceae</taxon>
        <taxon>Aroideae</taxon>
        <taxon>Colocasieae</taxon>
        <taxon>Colocasia</taxon>
    </lineage>
</organism>
<keyword evidence="4 8" id="KW-0732">Signal</keyword>
<dbReference type="EMBL" id="NMUH01001983">
    <property type="protein sequence ID" value="MQL96965.1"/>
    <property type="molecule type" value="Genomic_DNA"/>
</dbReference>
<dbReference type="SMR" id="A0A843VLX2"/>
<dbReference type="InterPro" id="IPR036514">
    <property type="entry name" value="SGNH_hydro_sf"/>
</dbReference>
<name>A0A843VLX2_COLES</name>
<dbReference type="GO" id="GO:0016042">
    <property type="term" value="P:lipid catabolic process"/>
    <property type="evidence" value="ECO:0007669"/>
    <property type="project" value="UniProtKB-KW"/>
</dbReference>
<dbReference type="InterPro" id="IPR051238">
    <property type="entry name" value="GDSL_esterase/lipase"/>
</dbReference>
<evidence type="ECO:0000256" key="6">
    <source>
        <dbReference type="ARBA" id="ARBA00022963"/>
    </source>
</evidence>
<keyword evidence="10" id="KW-1185">Reference proteome</keyword>
<dbReference type="SUPFAM" id="SSF52266">
    <property type="entry name" value="SGNH hydrolase"/>
    <property type="match status" value="1"/>
</dbReference>